<dbReference type="GO" id="GO:0005524">
    <property type="term" value="F:ATP binding"/>
    <property type="evidence" value="ECO:0007669"/>
    <property type="project" value="InterPro"/>
</dbReference>
<evidence type="ECO:0000313" key="8">
    <source>
        <dbReference type="EMBL" id="CAB5008507.1"/>
    </source>
</evidence>
<dbReference type="Pfam" id="PF23493">
    <property type="entry name" value="CysS_C"/>
    <property type="match status" value="1"/>
</dbReference>
<reference evidence="8" key="1">
    <citation type="submission" date="2020-05" db="EMBL/GenBank/DDBJ databases">
        <authorList>
            <person name="Chiriac C."/>
            <person name="Salcher M."/>
            <person name="Ghai R."/>
            <person name="Kavagutti S V."/>
        </authorList>
    </citation>
    <scope>NUCLEOTIDE SEQUENCE</scope>
</reference>
<dbReference type="EMBL" id="CAFBPK010000002">
    <property type="protein sequence ID" value="CAB5008507.1"/>
    <property type="molecule type" value="Genomic_DNA"/>
</dbReference>
<dbReference type="EMBL" id="CAFBIX010000002">
    <property type="protein sequence ID" value="CAB4845932.1"/>
    <property type="molecule type" value="Genomic_DNA"/>
</dbReference>
<evidence type="ECO:0000313" key="4">
    <source>
        <dbReference type="EMBL" id="CAB4699808.1"/>
    </source>
</evidence>
<evidence type="ECO:0000313" key="9">
    <source>
        <dbReference type="EMBL" id="CAB5047889.1"/>
    </source>
</evidence>
<dbReference type="EMBL" id="CAEZYC010000007">
    <property type="protein sequence ID" value="CAB4699808.1"/>
    <property type="molecule type" value="Genomic_DNA"/>
</dbReference>
<dbReference type="EMBL" id="CAESAD010000001">
    <property type="protein sequence ID" value="CAB4331958.1"/>
    <property type="molecule type" value="Genomic_DNA"/>
</dbReference>
<evidence type="ECO:0000313" key="3">
    <source>
        <dbReference type="EMBL" id="CAB4331958.1"/>
    </source>
</evidence>
<dbReference type="Gene3D" id="3.40.50.880">
    <property type="match status" value="1"/>
</dbReference>
<evidence type="ECO:0000313" key="6">
    <source>
        <dbReference type="EMBL" id="CAB4809999.1"/>
    </source>
</evidence>
<evidence type="ECO:0000313" key="7">
    <source>
        <dbReference type="EMBL" id="CAB4845932.1"/>
    </source>
</evidence>
<proteinExistence type="predicted"/>
<dbReference type="AlphaFoldDB" id="A0A6J7PSY2"/>
<dbReference type="Gene3D" id="1.20.120.1910">
    <property type="entry name" value="Cysteine-tRNA ligase, C-terminal anti-codon recognition domain"/>
    <property type="match status" value="1"/>
</dbReference>
<evidence type="ECO:0000259" key="1">
    <source>
        <dbReference type="Pfam" id="PF23493"/>
    </source>
</evidence>
<dbReference type="EMBL" id="CAFAAO010000017">
    <property type="protein sequence ID" value="CAB4809999.1"/>
    <property type="molecule type" value="Genomic_DNA"/>
</dbReference>
<sequence>MARQIVVMGSGETSPTMVTPHQKILASLGKLNQLKLTILDTPFGFQENADDLTEKLIEFFTHSVGATPKAISLRDTSVNGAALGEAVNSIRESDWLFAGPGSPSYALKVWHKLGVSPHFDEVLLDGTVVLASAAALTAGSHTIPVYEMYKVGEEPHWLPGLNLIERHTGMPAAIIPHYDNADGANHDTRFCYIGERRLRTMESLLPPEVFIIGVDEHTGIRFDLDERIAHVFGRGTMTIRHHGESWTVASGQSATFEEIISHTGSTIVLGEPAPLFKVDPHKVEELLDAGKVSDAVDALLNLDELDRDTETRAAVHSLVTRLGHIAASPKVDIMSVIGPYVDALLQARQAARAGGRWDDADAIRDQLMEMKVTIQDTKDGSSWEIESS</sequence>
<evidence type="ECO:0000313" key="5">
    <source>
        <dbReference type="EMBL" id="CAB4751015.1"/>
    </source>
</evidence>
<name>A0A6J7PSY2_9ZZZZ</name>
<dbReference type="InterPro" id="IPR009080">
    <property type="entry name" value="tRNAsynth_Ia_anticodon-bd"/>
</dbReference>
<dbReference type="EMBL" id="CAFBQG010000055">
    <property type="protein sequence ID" value="CAB5047889.1"/>
    <property type="molecule type" value="Genomic_DNA"/>
</dbReference>
<dbReference type="EMBL" id="CAEZZD010000097">
    <property type="protein sequence ID" value="CAB4751015.1"/>
    <property type="molecule type" value="Genomic_DNA"/>
</dbReference>
<dbReference type="InterPro" id="IPR029062">
    <property type="entry name" value="Class_I_gatase-like"/>
</dbReference>
<organism evidence="8">
    <name type="scientific">freshwater metagenome</name>
    <dbReference type="NCBI Taxonomy" id="449393"/>
    <lineage>
        <taxon>unclassified sequences</taxon>
        <taxon>metagenomes</taxon>
        <taxon>ecological metagenomes</taxon>
    </lineage>
</organism>
<dbReference type="GO" id="GO:0006418">
    <property type="term" value="P:tRNA aminoacylation for protein translation"/>
    <property type="evidence" value="ECO:0007669"/>
    <property type="project" value="InterPro"/>
</dbReference>
<dbReference type="InterPro" id="IPR056411">
    <property type="entry name" value="CysS_C"/>
</dbReference>
<feature type="domain" description="Cysteinyl-tRNA ligase anticodon binding" evidence="1">
    <location>
        <begin position="340"/>
        <end position="383"/>
    </location>
</feature>
<dbReference type="SUPFAM" id="SSF47323">
    <property type="entry name" value="Anticodon-binding domain of a subclass of class I aminoacyl-tRNA synthetases"/>
    <property type="match status" value="1"/>
</dbReference>
<dbReference type="GO" id="GO:0004812">
    <property type="term" value="F:aminoacyl-tRNA ligase activity"/>
    <property type="evidence" value="ECO:0007669"/>
    <property type="project" value="InterPro"/>
</dbReference>
<accession>A0A6J7PSY2</accession>
<gene>
    <name evidence="4" type="ORF">UFOPK2648_00257</name>
    <name evidence="5" type="ORF">UFOPK2824_00703</name>
    <name evidence="6" type="ORF">UFOPK3037_01226</name>
    <name evidence="7" type="ORF">UFOPK3278_00143</name>
    <name evidence="2" type="ORF">UFOPK3406_00013</name>
    <name evidence="3" type="ORF">UFOPK3925_00272</name>
    <name evidence="8" type="ORF">UFOPK4097_00172</name>
    <name evidence="9" type="ORF">UFOPK4301_00589</name>
</gene>
<evidence type="ECO:0000313" key="2">
    <source>
        <dbReference type="EMBL" id="CAB4329253.1"/>
    </source>
</evidence>
<protein>
    <submittedName>
        <fullName evidence="8">Unannotated protein</fullName>
    </submittedName>
</protein>
<dbReference type="EMBL" id="CAESAI010000001">
    <property type="protein sequence ID" value="CAB4329253.1"/>
    <property type="molecule type" value="Genomic_DNA"/>
</dbReference>